<proteinExistence type="predicted"/>
<sequence length="70" mass="7728">MNKERGYDPKGNPLLPGQDHAAGSNPDGSPDSWVQGQSEWLRKNGLTNSDGTLTQKAKEQRAQEFKDESE</sequence>
<feature type="compositionally biased region" description="Polar residues" evidence="1">
    <location>
        <begin position="45"/>
        <end position="55"/>
    </location>
</feature>
<accession>A0A8A4UZ36</accession>
<dbReference type="AlphaFoldDB" id="A0A8A4UZ36"/>
<name>A0A8A4UZ36_LACGS</name>
<reference evidence="2" key="1">
    <citation type="submission" date="2021-03" db="EMBL/GenBank/DDBJ databases">
        <title>Whole genome sequence of Lactobacillus gasseri HL75.</title>
        <authorList>
            <person name="Kim J.-M."/>
            <person name="Chung S.H."/>
            <person name="Kim J.-S."/>
        </authorList>
    </citation>
    <scope>NUCLEOTIDE SEQUENCE</scope>
    <source>
        <strain evidence="2">HL75</strain>
    </source>
</reference>
<feature type="compositionally biased region" description="Basic and acidic residues" evidence="1">
    <location>
        <begin position="56"/>
        <end position="70"/>
    </location>
</feature>
<organism evidence="2 3">
    <name type="scientific">Lactobacillus gasseri</name>
    <dbReference type="NCBI Taxonomy" id="1596"/>
    <lineage>
        <taxon>Bacteria</taxon>
        <taxon>Bacillati</taxon>
        <taxon>Bacillota</taxon>
        <taxon>Bacilli</taxon>
        <taxon>Lactobacillales</taxon>
        <taxon>Lactobacillaceae</taxon>
        <taxon>Lactobacillus</taxon>
    </lineage>
</organism>
<feature type="region of interest" description="Disordered" evidence="1">
    <location>
        <begin position="1"/>
        <end position="70"/>
    </location>
</feature>
<dbReference type="Proteomes" id="UP000663932">
    <property type="component" value="Chromosome"/>
</dbReference>
<evidence type="ECO:0000256" key="1">
    <source>
        <dbReference type="SAM" id="MobiDB-lite"/>
    </source>
</evidence>
<gene>
    <name evidence="2" type="ORF">J3E67_000637</name>
</gene>
<evidence type="ECO:0000313" key="2">
    <source>
        <dbReference type="EMBL" id="QTD66308.1"/>
    </source>
</evidence>
<dbReference type="EMBL" id="CP071801">
    <property type="protein sequence ID" value="QTD66308.1"/>
    <property type="molecule type" value="Genomic_DNA"/>
</dbReference>
<evidence type="ECO:0000313" key="3">
    <source>
        <dbReference type="Proteomes" id="UP000663932"/>
    </source>
</evidence>
<protein>
    <submittedName>
        <fullName evidence="2">Uncharacterized protein</fullName>
    </submittedName>
</protein>